<evidence type="ECO:0008006" key="6">
    <source>
        <dbReference type="Google" id="ProtNLM"/>
    </source>
</evidence>
<name>A0AB34JIY6_PRYPA</name>
<gene>
    <name evidence="4" type="ORF">AB1Y20_022423</name>
</gene>
<feature type="chain" id="PRO_5044349087" description="HU family DNA-binding protein" evidence="3">
    <location>
        <begin position="19"/>
        <end position="146"/>
    </location>
</feature>
<dbReference type="SUPFAM" id="SSF47729">
    <property type="entry name" value="IHF-like DNA-binding proteins"/>
    <property type="match status" value="1"/>
</dbReference>
<evidence type="ECO:0000313" key="4">
    <source>
        <dbReference type="EMBL" id="KAL1520862.1"/>
    </source>
</evidence>
<protein>
    <recommendedName>
        <fullName evidence="6">HU family DNA-binding protein</fullName>
    </recommendedName>
</protein>
<dbReference type="EMBL" id="JBGBPQ010000008">
    <property type="protein sequence ID" value="KAL1520862.1"/>
    <property type="molecule type" value="Genomic_DNA"/>
</dbReference>
<feature type="signal peptide" evidence="3">
    <location>
        <begin position="1"/>
        <end position="18"/>
    </location>
</feature>
<dbReference type="InterPro" id="IPR000119">
    <property type="entry name" value="Hist_DNA-bd"/>
</dbReference>
<dbReference type="GO" id="GO:0005829">
    <property type="term" value="C:cytosol"/>
    <property type="evidence" value="ECO:0007669"/>
    <property type="project" value="TreeGrafter"/>
</dbReference>
<dbReference type="CDD" id="cd13831">
    <property type="entry name" value="HU"/>
    <property type="match status" value="1"/>
</dbReference>
<accession>A0AB34JIY6</accession>
<dbReference type="InterPro" id="IPR010992">
    <property type="entry name" value="IHF-like_DNA-bd_dom_sf"/>
</dbReference>
<organism evidence="4 5">
    <name type="scientific">Prymnesium parvum</name>
    <name type="common">Toxic golden alga</name>
    <dbReference type="NCBI Taxonomy" id="97485"/>
    <lineage>
        <taxon>Eukaryota</taxon>
        <taxon>Haptista</taxon>
        <taxon>Haptophyta</taxon>
        <taxon>Prymnesiophyceae</taxon>
        <taxon>Prymnesiales</taxon>
        <taxon>Prymnesiaceae</taxon>
        <taxon>Prymnesium</taxon>
    </lineage>
</organism>
<evidence type="ECO:0000313" key="5">
    <source>
        <dbReference type="Proteomes" id="UP001515480"/>
    </source>
</evidence>
<evidence type="ECO:0000256" key="3">
    <source>
        <dbReference type="SAM" id="SignalP"/>
    </source>
</evidence>
<comment type="similarity">
    <text evidence="2">Belongs to the bacterial histone-like protein family.</text>
</comment>
<dbReference type="GO" id="GO:0030527">
    <property type="term" value="F:structural constituent of chromatin"/>
    <property type="evidence" value="ECO:0007669"/>
    <property type="project" value="InterPro"/>
</dbReference>
<evidence type="ECO:0000256" key="2">
    <source>
        <dbReference type="RuleBase" id="RU003939"/>
    </source>
</evidence>
<dbReference type="Pfam" id="PF00216">
    <property type="entry name" value="Bac_DNA_binding"/>
    <property type="match status" value="1"/>
</dbReference>
<proteinExistence type="inferred from homology"/>
<sequence length="146" mass="15536">MAMRPLALLLCCLRASEALQLSPAVPLRHTPIRRGPAPVLVQMTVSKQEMVDAIALKAGVSKKTAAIVLASTLDVIVESVASGNKVSLIGFGTFDSKDRPEREGRNPKTGEKMLLKASVVPTFSFGKSFKDAVKEAGASRMGKESK</sequence>
<keyword evidence="3" id="KW-0732">Signal</keyword>
<reference evidence="4 5" key="1">
    <citation type="journal article" date="2024" name="Science">
        <title>Giant polyketide synthase enzymes in the biosynthesis of giant marine polyether toxins.</title>
        <authorList>
            <person name="Fallon T.R."/>
            <person name="Shende V.V."/>
            <person name="Wierzbicki I.H."/>
            <person name="Pendleton A.L."/>
            <person name="Watervoot N.F."/>
            <person name="Auber R.P."/>
            <person name="Gonzalez D.J."/>
            <person name="Wisecaver J.H."/>
            <person name="Moore B.S."/>
        </authorList>
    </citation>
    <scope>NUCLEOTIDE SEQUENCE [LARGE SCALE GENOMIC DNA]</scope>
    <source>
        <strain evidence="4 5">12B1</strain>
    </source>
</reference>
<dbReference type="Proteomes" id="UP001515480">
    <property type="component" value="Unassembled WGS sequence"/>
</dbReference>
<dbReference type="PANTHER" id="PTHR33175:SF3">
    <property type="entry name" value="DNA-BINDING PROTEIN HU-BETA"/>
    <property type="match status" value="1"/>
</dbReference>
<dbReference type="SMART" id="SM00411">
    <property type="entry name" value="BHL"/>
    <property type="match status" value="1"/>
</dbReference>
<evidence type="ECO:0000256" key="1">
    <source>
        <dbReference type="ARBA" id="ARBA00023125"/>
    </source>
</evidence>
<dbReference type="PRINTS" id="PR01727">
    <property type="entry name" value="DNABINDINGHU"/>
</dbReference>
<comment type="caution">
    <text evidence="4">The sequence shown here is derived from an EMBL/GenBank/DDBJ whole genome shotgun (WGS) entry which is preliminary data.</text>
</comment>
<keyword evidence="1" id="KW-0238">DNA-binding</keyword>
<dbReference type="PROSITE" id="PS00045">
    <property type="entry name" value="HISTONE_LIKE"/>
    <property type="match status" value="1"/>
</dbReference>
<dbReference type="Gene3D" id="4.10.520.10">
    <property type="entry name" value="IHF-like DNA-binding proteins"/>
    <property type="match status" value="1"/>
</dbReference>
<dbReference type="GO" id="GO:0003677">
    <property type="term" value="F:DNA binding"/>
    <property type="evidence" value="ECO:0007669"/>
    <property type="project" value="UniProtKB-KW"/>
</dbReference>
<dbReference type="AlphaFoldDB" id="A0AB34JIY6"/>
<dbReference type="PANTHER" id="PTHR33175">
    <property type="entry name" value="DNA-BINDING PROTEIN HU"/>
    <property type="match status" value="1"/>
</dbReference>
<keyword evidence="5" id="KW-1185">Reference proteome</keyword>
<dbReference type="InterPro" id="IPR020816">
    <property type="entry name" value="Histone-like_DNA-bd_CS"/>
</dbReference>